<reference evidence="1 2" key="1">
    <citation type="journal article" date="2022" name="Front. Microbiol.">
        <title>Identification and characterization of a novel class of self-sufficient cytochrome P450 hydroxylase involved in cyclohexanecarboxylate degradation in Paraburkholderia terrae strain KU-64.</title>
        <authorList>
            <person name="Yamamoto T."/>
            <person name="Hasegawa Y."/>
            <person name="Iwaki H."/>
        </authorList>
    </citation>
    <scope>NUCLEOTIDE SEQUENCE [LARGE SCALE GENOMIC DNA]</scope>
    <source>
        <strain evidence="1 2">KU-64</strain>
    </source>
</reference>
<protein>
    <submittedName>
        <fullName evidence="1">Uncharacterized protein</fullName>
    </submittedName>
</protein>
<name>A0ABM7TGW4_9BURK</name>
<accession>A0ABM7TGW4</accession>
<evidence type="ECO:0000313" key="2">
    <source>
        <dbReference type="Proteomes" id="UP001319874"/>
    </source>
</evidence>
<dbReference type="EMBL" id="AP024955">
    <property type="protein sequence ID" value="BCZ78196.1"/>
    <property type="molecule type" value="Genomic_DNA"/>
</dbReference>
<proteinExistence type="predicted"/>
<evidence type="ECO:0000313" key="1">
    <source>
        <dbReference type="EMBL" id="BCZ78196.1"/>
    </source>
</evidence>
<sequence length="75" mass="8652">MQLRQRRRLRNVRNIDMPATASHALAGSEIDEIVRREYSRAGDNIWRATFDATLGQYELVRIGSRVRAHVCQLDA</sequence>
<organism evidence="1 2">
    <name type="scientific">Paraburkholderia terrae</name>
    <dbReference type="NCBI Taxonomy" id="311230"/>
    <lineage>
        <taxon>Bacteria</taxon>
        <taxon>Pseudomonadati</taxon>
        <taxon>Pseudomonadota</taxon>
        <taxon>Betaproteobacteria</taxon>
        <taxon>Burkholderiales</taxon>
        <taxon>Burkholderiaceae</taxon>
        <taxon>Paraburkholderia</taxon>
    </lineage>
</organism>
<keyword evidence="2" id="KW-1185">Reference proteome</keyword>
<gene>
    <name evidence="1" type="ORF">PTKU64_18710</name>
</gene>
<dbReference type="Proteomes" id="UP001319874">
    <property type="component" value="Chromosome 1"/>
</dbReference>